<dbReference type="GO" id="GO:0005829">
    <property type="term" value="C:cytosol"/>
    <property type="evidence" value="ECO:0007669"/>
    <property type="project" value="TreeGrafter"/>
</dbReference>
<organism evidence="9 10">
    <name type="scientific">Eremothecium sinecaudum</name>
    <dbReference type="NCBI Taxonomy" id="45286"/>
    <lineage>
        <taxon>Eukaryota</taxon>
        <taxon>Fungi</taxon>
        <taxon>Dikarya</taxon>
        <taxon>Ascomycota</taxon>
        <taxon>Saccharomycotina</taxon>
        <taxon>Saccharomycetes</taxon>
        <taxon>Saccharomycetales</taxon>
        <taxon>Saccharomycetaceae</taxon>
        <taxon>Eremothecium</taxon>
    </lineage>
</organism>
<dbReference type="PANTHER" id="PTHR11136">
    <property type="entry name" value="FOLYLPOLYGLUTAMATE SYNTHASE-RELATED"/>
    <property type="match status" value="1"/>
</dbReference>
<comment type="similarity">
    <text evidence="1 7">Belongs to the folylpolyglutamate synthase family.</text>
</comment>
<keyword evidence="3" id="KW-0479">Metal-binding</keyword>
<dbReference type="InterPro" id="IPR036565">
    <property type="entry name" value="Mur-like_cat_sf"/>
</dbReference>
<dbReference type="InterPro" id="IPR001645">
    <property type="entry name" value="Folylpolyglutamate_synth"/>
</dbReference>
<evidence type="ECO:0000256" key="6">
    <source>
        <dbReference type="ARBA" id="ARBA00022842"/>
    </source>
</evidence>
<dbReference type="Gene3D" id="3.90.190.20">
    <property type="entry name" value="Mur ligase, C-terminal domain"/>
    <property type="match status" value="1"/>
</dbReference>
<dbReference type="Proteomes" id="UP000243052">
    <property type="component" value="Chromosome vi"/>
</dbReference>
<dbReference type="GO" id="GO:0005524">
    <property type="term" value="F:ATP binding"/>
    <property type="evidence" value="ECO:0007669"/>
    <property type="project" value="UniProtKB-KW"/>
</dbReference>
<dbReference type="GO" id="GO:0005739">
    <property type="term" value="C:mitochondrion"/>
    <property type="evidence" value="ECO:0007669"/>
    <property type="project" value="TreeGrafter"/>
</dbReference>
<protein>
    <recommendedName>
        <fullName evidence="7">Dihydrofolate synthetase</fullName>
        <ecNumber evidence="7">6.3.2.12</ecNumber>
    </recommendedName>
</protein>
<dbReference type="GO" id="GO:0004326">
    <property type="term" value="F:tetrahydrofolylpolyglutamate synthase activity"/>
    <property type="evidence" value="ECO:0007669"/>
    <property type="project" value="InterPro"/>
</dbReference>
<evidence type="ECO:0000313" key="10">
    <source>
        <dbReference type="Proteomes" id="UP000243052"/>
    </source>
</evidence>
<keyword evidence="5 7" id="KW-0067">ATP-binding</keyword>
<dbReference type="PIRSF" id="PIRSF001563">
    <property type="entry name" value="Folylpolyglu_synth"/>
    <property type="match status" value="1"/>
</dbReference>
<keyword evidence="7" id="KW-0554">One-carbon metabolism</keyword>
<dbReference type="RefSeq" id="XP_017988790.1">
    <property type="nucleotide sequence ID" value="XM_018133084.1"/>
</dbReference>
<dbReference type="AlphaFoldDB" id="A0A0X8HUK6"/>
<evidence type="ECO:0000313" key="9">
    <source>
        <dbReference type="EMBL" id="AMD21794.1"/>
    </source>
</evidence>
<comment type="catalytic activity">
    <reaction evidence="7">
        <text>7,8-dihydropteroate + L-glutamate + ATP = 7,8-dihydrofolate + ADP + phosphate + H(+)</text>
        <dbReference type="Rhea" id="RHEA:23584"/>
        <dbReference type="ChEBI" id="CHEBI:15378"/>
        <dbReference type="ChEBI" id="CHEBI:17839"/>
        <dbReference type="ChEBI" id="CHEBI:29985"/>
        <dbReference type="ChEBI" id="CHEBI:30616"/>
        <dbReference type="ChEBI" id="CHEBI:43474"/>
        <dbReference type="ChEBI" id="CHEBI:57451"/>
        <dbReference type="ChEBI" id="CHEBI:456216"/>
        <dbReference type="EC" id="6.3.2.12"/>
    </reaction>
</comment>
<keyword evidence="4 7" id="KW-0547">Nucleotide-binding</keyword>
<keyword evidence="10" id="KW-1185">Reference proteome</keyword>
<comment type="pathway">
    <text evidence="7">Cofactor biosynthesis; tetrahydrofolylpolyglutamate biosynthesis.</text>
</comment>
<dbReference type="NCBIfam" id="TIGR01499">
    <property type="entry name" value="folC"/>
    <property type="match status" value="1"/>
</dbReference>
<reference evidence="9 10" key="1">
    <citation type="submission" date="2016-01" db="EMBL/GenBank/DDBJ databases">
        <title>Genome sequence of the yeast Holleya sinecauda.</title>
        <authorList>
            <person name="Dietrich F.S."/>
        </authorList>
    </citation>
    <scope>NUCLEOTIDE SEQUENCE [LARGE SCALE GENOMIC DNA]</scope>
    <source>
        <strain evidence="9 10">ATCC 58844</strain>
    </source>
</reference>
<feature type="domain" description="Mur ligase central" evidence="8">
    <location>
        <begin position="32"/>
        <end position="247"/>
    </location>
</feature>
<sequence length="425" mass="46053">MTATTIEFTLNGIRNLLNAVGNPQHGLRVLHVTGTNGKGSVCSYLSSILMMDRNLRIGKFNSPYLVHARDAITINNIPISEDSYSSIKTEFLKYNKGIGCSDFEIDTCIALKYFQQKKCNWCILEVGIGGLVDATNAVDGKGKVCGFTSISLDHQKYLGDDVLSIAQHKAGILTPGAAFAAVDGSNGPEVIKAIKDASELVGAELKVASVDNISGMIATDTWGAIPSNLTPLLGNYQRNNLSVALAMVDYIAKAGELDITRDQLLEGIQNTKWAARLQKVDLCYSQGKKVQVLMDGAHNANAAEQLGRFLDEEYRTAPDEPLCFLLGLSEGKDAALLFKPIVHENDTVIVTKFTETDANSWAKAASIEAVSKQLESITKNIVPVEVAWDAVELAAEKYATDKKLVICGSLYLCGEILKYHEQNSN</sequence>
<dbReference type="SUPFAM" id="SSF53244">
    <property type="entry name" value="MurD-like peptide ligases, peptide-binding domain"/>
    <property type="match status" value="1"/>
</dbReference>
<evidence type="ECO:0000256" key="4">
    <source>
        <dbReference type="ARBA" id="ARBA00022741"/>
    </source>
</evidence>
<proteinExistence type="inferred from homology"/>
<dbReference type="EMBL" id="CP014246">
    <property type="protein sequence ID" value="AMD21794.1"/>
    <property type="molecule type" value="Genomic_DNA"/>
</dbReference>
<accession>A0A0X8HUK6</accession>
<evidence type="ECO:0000256" key="7">
    <source>
        <dbReference type="PIRNR" id="PIRNR001563"/>
    </source>
</evidence>
<dbReference type="UniPathway" id="UPA00850"/>
<dbReference type="GO" id="GO:0006730">
    <property type="term" value="P:one-carbon metabolic process"/>
    <property type="evidence" value="ECO:0007669"/>
    <property type="project" value="UniProtKB-KW"/>
</dbReference>
<dbReference type="Gene3D" id="3.40.1190.10">
    <property type="entry name" value="Mur-like, catalytic domain"/>
    <property type="match status" value="1"/>
</dbReference>
<dbReference type="STRING" id="45286.A0A0X8HUK6"/>
<dbReference type="GO" id="GO:0008841">
    <property type="term" value="F:dihydrofolate synthase activity"/>
    <property type="evidence" value="ECO:0007669"/>
    <property type="project" value="UniProtKB-EC"/>
</dbReference>
<evidence type="ECO:0000256" key="5">
    <source>
        <dbReference type="ARBA" id="ARBA00022840"/>
    </source>
</evidence>
<keyword evidence="6" id="KW-0460">Magnesium</keyword>
<name>A0A0X8HUK6_9SACH</name>
<dbReference type="SUPFAM" id="SSF53623">
    <property type="entry name" value="MurD-like peptide ligases, catalytic domain"/>
    <property type="match status" value="1"/>
</dbReference>
<dbReference type="PANTHER" id="PTHR11136:SF0">
    <property type="entry name" value="DIHYDROFOLATE SYNTHETASE-RELATED"/>
    <property type="match status" value="1"/>
</dbReference>
<evidence type="ECO:0000256" key="2">
    <source>
        <dbReference type="ARBA" id="ARBA00022598"/>
    </source>
</evidence>
<dbReference type="InterPro" id="IPR036615">
    <property type="entry name" value="Mur_ligase_C_dom_sf"/>
</dbReference>
<gene>
    <name evidence="9" type="ORF">AW171_hschr63768</name>
</gene>
<dbReference type="Pfam" id="PF08245">
    <property type="entry name" value="Mur_ligase_M"/>
    <property type="match status" value="1"/>
</dbReference>
<dbReference type="GeneID" id="28725102"/>
<evidence type="ECO:0000256" key="3">
    <source>
        <dbReference type="ARBA" id="ARBA00022723"/>
    </source>
</evidence>
<dbReference type="GO" id="GO:0046872">
    <property type="term" value="F:metal ion binding"/>
    <property type="evidence" value="ECO:0007669"/>
    <property type="project" value="UniProtKB-KW"/>
</dbReference>
<dbReference type="OrthoDB" id="5212574at2759"/>
<evidence type="ECO:0000259" key="8">
    <source>
        <dbReference type="Pfam" id="PF08245"/>
    </source>
</evidence>
<dbReference type="EC" id="6.3.2.12" evidence="7"/>
<dbReference type="InterPro" id="IPR013221">
    <property type="entry name" value="Mur_ligase_cen"/>
</dbReference>
<keyword evidence="2 7" id="KW-0436">Ligase</keyword>
<evidence type="ECO:0000256" key="1">
    <source>
        <dbReference type="ARBA" id="ARBA00008276"/>
    </source>
</evidence>